<accession>A0ABW0QF77</accession>
<reference evidence="2" key="1">
    <citation type="journal article" date="2019" name="Int. J. Syst. Evol. Microbiol.">
        <title>The Global Catalogue of Microorganisms (GCM) 10K type strain sequencing project: providing services to taxonomists for standard genome sequencing and annotation.</title>
        <authorList>
            <consortium name="The Broad Institute Genomics Platform"/>
            <consortium name="The Broad Institute Genome Sequencing Center for Infectious Disease"/>
            <person name="Wu L."/>
            <person name="Ma J."/>
        </authorList>
    </citation>
    <scope>NUCLEOTIDE SEQUENCE [LARGE SCALE GENOMIC DNA]</scope>
    <source>
        <strain evidence="2">CGMCC 4.7277</strain>
    </source>
</reference>
<sequence>MRKDQLFMLKPGFFKESEGPFYCGDSVAVEGLLSFCPQLRNEVDVHYIDAPRPRAAIVALIGEDNQSAPVLVLGSERVPVDAGVAIRTHKQARFIDAPDQIRRYLSSQYGVAHAS</sequence>
<evidence type="ECO:0000313" key="2">
    <source>
        <dbReference type="Proteomes" id="UP001596084"/>
    </source>
</evidence>
<dbReference type="EMBL" id="JBHSMX010000060">
    <property type="protein sequence ID" value="MFC5522925.1"/>
    <property type="molecule type" value="Genomic_DNA"/>
</dbReference>
<proteinExistence type="predicted"/>
<dbReference type="RefSeq" id="WP_068835365.1">
    <property type="nucleotide sequence ID" value="NZ_JBHSMX010000060.1"/>
</dbReference>
<gene>
    <name evidence="1" type="ORF">ACFPP7_18710</name>
</gene>
<dbReference type="Pfam" id="PF11287">
    <property type="entry name" value="DUF3088"/>
    <property type="match status" value="1"/>
</dbReference>
<dbReference type="InterPro" id="IPR021439">
    <property type="entry name" value="DUF3088"/>
</dbReference>
<dbReference type="Proteomes" id="UP001596084">
    <property type="component" value="Unassembled WGS sequence"/>
</dbReference>
<comment type="caution">
    <text evidence="1">The sequence shown here is derived from an EMBL/GenBank/DDBJ whole genome shotgun (WGS) entry which is preliminary data.</text>
</comment>
<keyword evidence="2" id="KW-1185">Reference proteome</keyword>
<organism evidence="1 2">
    <name type="scientific">Polaromonas jejuensis</name>
    <dbReference type="NCBI Taxonomy" id="457502"/>
    <lineage>
        <taxon>Bacteria</taxon>
        <taxon>Pseudomonadati</taxon>
        <taxon>Pseudomonadota</taxon>
        <taxon>Betaproteobacteria</taxon>
        <taxon>Burkholderiales</taxon>
        <taxon>Comamonadaceae</taxon>
        <taxon>Polaromonas</taxon>
    </lineage>
</organism>
<name>A0ABW0QF77_9BURK</name>
<protein>
    <submittedName>
        <fullName evidence="1">DUF3088 domain-containing protein</fullName>
    </submittedName>
</protein>
<evidence type="ECO:0000313" key="1">
    <source>
        <dbReference type="EMBL" id="MFC5522925.1"/>
    </source>
</evidence>